<comment type="catalytic activity">
    <reaction evidence="1">
        <text>Exolytic cleavage of the (1-&gt;4)-beta-glycosidic linkage between N-acetylmuramic acid (MurNAc) and N-acetylglucosamine (GlcNAc) residues in peptidoglycan, from either the reducing or the non-reducing ends of the peptidoglycan chains, with concomitant formation of a 1,6-anhydrobond in the MurNAc residue.</text>
        <dbReference type="EC" id="4.2.2.n1"/>
    </reaction>
</comment>
<dbReference type="InterPro" id="IPR005300">
    <property type="entry name" value="MltA_B"/>
</dbReference>
<dbReference type="GO" id="GO:0009254">
    <property type="term" value="P:peptidoglycan turnover"/>
    <property type="evidence" value="ECO:0007669"/>
    <property type="project" value="InterPro"/>
</dbReference>
<dbReference type="GO" id="GO:0071555">
    <property type="term" value="P:cell wall organization"/>
    <property type="evidence" value="ECO:0007669"/>
    <property type="project" value="UniProtKB-KW"/>
</dbReference>
<sequence>MRKIVPFLTLNLTVVISILLLRMPSLGYQEPSSPECQVQKWDIPVSLTSTSNQKTPSAILIQRLPITCCQNDTSCLDEVLYQGEKGQLPNKKSLLTAINRSLQYLQTTNADAAYKKYQSQGITRDRVLKSLQRFRQLLINTNSAAELHTAIEREFVFYQSIGHDRKGSVLFTAYYEPLYVASRVPTAEYRYPIYKLPANLGSWSKPHPTRLELEGADGLQGAKGKLRGLELFWFRDRLEPYLAQIQGSARLQLTDGTQTTVGYAGNTAYNYRSMGRELANDGKLPLEGITMPIILDYFHKYPQELNVYIPRDRSFVFFQENKGAPAQGSINQPLTAERSIATDKSLMPPGALALIRADIPFADATGKLEHRIVSRYVLDQDAGGAIKGPGRVDYFLGTGKLAGDRAGVTVSNGQLFYLLLKEVPKNKLSNAEK</sequence>
<dbReference type="InterPro" id="IPR036908">
    <property type="entry name" value="RlpA-like_sf"/>
</dbReference>
<evidence type="ECO:0000256" key="3">
    <source>
        <dbReference type="ARBA" id="ARBA00023239"/>
    </source>
</evidence>
<keyword evidence="3" id="KW-0456">Lyase</keyword>
<dbReference type="AlphaFoldDB" id="A0A951UHT3"/>
<dbReference type="Proteomes" id="UP000715781">
    <property type="component" value="Unassembled WGS sequence"/>
</dbReference>
<gene>
    <name evidence="7" type="ORF">KME32_21295</name>
</gene>
<organism evidence="7 8">
    <name type="scientific">Mojavia pulchra JT2-VF2</name>
    <dbReference type="NCBI Taxonomy" id="287848"/>
    <lineage>
        <taxon>Bacteria</taxon>
        <taxon>Bacillati</taxon>
        <taxon>Cyanobacteriota</taxon>
        <taxon>Cyanophyceae</taxon>
        <taxon>Nostocales</taxon>
        <taxon>Nostocaceae</taxon>
    </lineage>
</organism>
<evidence type="ECO:0000256" key="5">
    <source>
        <dbReference type="ARBA" id="ARBA00030918"/>
    </source>
</evidence>
<dbReference type="GO" id="GO:0004553">
    <property type="term" value="F:hydrolase activity, hydrolyzing O-glycosyl compounds"/>
    <property type="evidence" value="ECO:0007669"/>
    <property type="project" value="InterPro"/>
</dbReference>
<dbReference type="SUPFAM" id="SSF50685">
    <property type="entry name" value="Barwin-like endoglucanases"/>
    <property type="match status" value="1"/>
</dbReference>
<keyword evidence="4" id="KW-0961">Cell wall biogenesis/degradation</keyword>
<protein>
    <recommendedName>
        <fullName evidence="2">peptidoglycan lytic exotransglycosylase</fullName>
        <ecNumber evidence="2">4.2.2.n1</ecNumber>
    </recommendedName>
    <alternativeName>
        <fullName evidence="5">Murein hydrolase A</fullName>
    </alternativeName>
</protein>
<reference evidence="7" key="2">
    <citation type="journal article" date="2022" name="Microbiol. Resour. Announc.">
        <title>Metagenome Sequencing to Explore Phylogenomics of Terrestrial Cyanobacteria.</title>
        <authorList>
            <person name="Ward R.D."/>
            <person name="Stajich J.E."/>
            <person name="Johansen J.R."/>
            <person name="Huntemann M."/>
            <person name="Clum A."/>
            <person name="Foster B."/>
            <person name="Foster B."/>
            <person name="Roux S."/>
            <person name="Palaniappan K."/>
            <person name="Varghese N."/>
            <person name="Mukherjee S."/>
            <person name="Reddy T.B.K."/>
            <person name="Daum C."/>
            <person name="Copeland A."/>
            <person name="Chen I.A."/>
            <person name="Ivanova N.N."/>
            <person name="Kyrpides N.C."/>
            <person name="Shapiro N."/>
            <person name="Eloe-Fadrosh E.A."/>
            <person name="Pietrasiak N."/>
        </authorList>
    </citation>
    <scope>NUCLEOTIDE SEQUENCE</scope>
    <source>
        <strain evidence="7">JT2-VF2</strain>
    </source>
</reference>
<evidence type="ECO:0000313" key="8">
    <source>
        <dbReference type="Proteomes" id="UP000715781"/>
    </source>
</evidence>
<dbReference type="InterPro" id="IPR010611">
    <property type="entry name" value="3D_dom"/>
</dbReference>
<evidence type="ECO:0000256" key="4">
    <source>
        <dbReference type="ARBA" id="ARBA00023316"/>
    </source>
</evidence>
<dbReference type="GO" id="GO:0009253">
    <property type="term" value="P:peptidoglycan catabolic process"/>
    <property type="evidence" value="ECO:0007669"/>
    <property type="project" value="TreeGrafter"/>
</dbReference>
<dbReference type="EC" id="4.2.2.n1" evidence="2"/>
<dbReference type="Pfam" id="PF06725">
    <property type="entry name" value="3D"/>
    <property type="match status" value="1"/>
</dbReference>
<dbReference type="Gene3D" id="2.40.40.10">
    <property type="entry name" value="RlpA-like domain"/>
    <property type="match status" value="1"/>
</dbReference>
<dbReference type="EMBL" id="JAHHHN010000014">
    <property type="protein sequence ID" value="MBW4563629.1"/>
    <property type="molecule type" value="Genomic_DNA"/>
</dbReference>
<dbReference type="GO" id="GO:0019867">
    <property type="term" value="C:outer membrane"/>
    <property type="evidence" value="ECO:0007669"/>
    <property type="project" value="InterPro"/>
</dbReference>
<dbReference type="Gene3D" id="2.40.240.50">
    <property type="entry name" value="Barwin-like endoglucanases"/>
    <property type="match status" value="1"/>
</dbReference>
<feature type="domain" description="Lytic transglycosylase MltA" evidence="6">
    <location>
        <begin position="178"/>
        <end position="319"/>
    </location>
</feature>
<dbReference type="Pfam" id="PF03562">
    <property type="entry name" value="MltA"/>
    <property type="match status" value="1"/>
</dbReference>
<evidence type="ECO:0000313" key="7">
    <source>
        <dbReference type="EMBL" id="MBW4563629.1"/>
    </source>
</evidence>
<name>A0A951UHT3_9NOST</name>
<dbReference type="InterPro" id="IPR026044">
    <property type="entry name" value="MltA"/>
</dbReference>
<dbReference type="GO" id="GO:0008933">
    <property type="term" value="F:peptidoglycan lytic transglycosylase activity"/>
    <property type="evidence" value="ECO:0007669"/>
    <property type="project" value="TreeGrafter"/>
</dbReference>
<accession>A0A951UHT3</accession>
<dbReference type="PANTHER" id="PTHR30124:SF0">
    <property type="entry name" value="MEMBRANE-BOUND LYTIC MUREIN TRANSGLYCOSYLASE A"/>
    <property type="match status" value="1"/>
</dbReference>
<dbReference type="CDD" id="cd14485">
    <property type="entry name" value="mltA_like_LT_A"/>
    <property type="match status" value="1"/>
</dbReference>
<dbReference type="PANTHER" id="PTHR30124">
    <property type="entry name" value="MEMBRANE-BOUND LYTIC MUREIN TRANSGLYCOSYLASE A"/>
    <property type="match status" value="1"/>
</dbReference>
<evidence type="ECO:0000259" key="6">
    <source>
        <dbReference type="SMART" id="SM00925"/>
    </source>
</evidence>
<evidence type="ECO:0000256" key="2">
    <source>
        <dbReference type="ARBA" id="ARBA00012587"/>
    </source>
</evidence>
<dbReference type="CDD" id="cd14668">
    <property type="entry name" value="mlta_B"/>
    <property type="match status" value="1"/>
</dbReference>
<dbReference type="PIRSF" id="PIRSF019422">
    <property type="entry name" value="MltA"/>
    <property type="match status" value="1"/>
</dbReference>
<comment type="caution">
    <text evidence="7">The sequence shown here is derived from an EMBL/GenBank/DDBJ whole genome shotgun (WGS) entry which is preliminary data.</text>
</comment>
<dbReference type="SMART" id="SM00925">
    <property type="entry name" value="MltA"/>
    <property type="match status" value="1"/>
</dbReference>
<evidence type="ECO:0000256" key="1">
    <source>
        <dbReference type="ARBA" id="ARBA00001420"/>
    </source>
</evidence>
<proteinExistence type="predicted"/>
<reference evidence="7" key="1">
    <citation type="submission" date="2021-05" db="EMBL/GenBank/DDBJ databases">
        <authorList>
            <person name="Pietrasiak N."/>
            <person name="Ward R."/>
            <person name="Stajich J.E."/>
            <person name="Kurbessoian T."/>
        </authorList>
    </citation>
    <scope>NUCLEOTIDE SEQUENCE</scope>
    <source>
        <strain evidence="7">JT2-VF2</strain>
    </source>
</reference>